<dbReference type="AlphaFoldDB" id="A0A1G9ZVV5"/>
<gene>
    <name evidence="1" type="ORF">SAMN04489726_5743</name>
</gene>
<sequence>MAGFTLLGEAKGFGRTVRLWRNDGNDLYHAQLLNGVKGDQLSVSACHRTPTGSTKCVADTKYSNGEPDLNTSEMWGPHDQYSTLFIVGVGSVVANN</sequence>
<dbReference type="EMBL" id="LT629701">
    <property type="protein sequence ID" value="SDN25579.1"/>
    <property type="molecule type" value="Genomic_DNA"/>
</dbReference>
<accession>A0A1G9ZVV5</accession>
<proteinExistence type="predicted"/>
<protein>
    <submittedName>
        <fullName evidence="1">Uncharacterized protein</fullName>
    </submittedName>
</protein>
<keyword evidence="2" id="KW-1185">Reference proteome</keyword>
<reference evidence="1 2" key="1">
    <citation type="submission" date="2016-10" db="EMBL/GenBank/DDBJ databases">
        <authorList>
            <person name="de Groot N.N."/>
        </authorList>
    </citation>
    <scope>NUCLEOTIDE SEQUENCE [LARGE SCALE GENOMIC DNA]</scope>
    <source>
        <strain evidence="1 2">DSM 44149</strain>
    </source>
</reference>
<dbReference type="Proteomes" id="UP000183376">
    <property type="component" value="Chromosome I"/>
</dbReference>
<dbReference type="STRING" id="211114.SAMN04489726_5743"/>
<evidence type="ECO:0000313" key="1">
    <source>
        <dbReference type="EMBL" id="SDN25579.1"/>
    </source>
</evidence>
<organism evidence="1 2">
    <name type="scientific">Allokutzneria albata</name>
    <name type="common">Kibdelosporangium albatum</name>
    <dbReference type="NCBI Taxonomy" id="211114"/>
    <lineage>
        <taxon>Bacteria</taxon>
        <taxon>Bacillati</taxon>
        <taxon>Actinomycetota</taxon>
        <taxon>Actinomycetes</taxon>
        <taxon>Pseudonocardiales</taxon>
        <taxon>Pseudonocardiaceae</taxon>
        <taxon>Allokutzneria</taxon>
    </lineage>
</organism>
<evidence type="ECO:0000313" key="2">
    <source>
        <dbReference type="Proteomes" id="UP000183376"/>
    </source>
</evidence>
<name>A0A1G9ZVV5_ALLAB</name>